<dbReference type="RefSeq" id="WP_407986728.1">
    <property type="nucleotide sequence ID" value="NZ_AP035881.2"/>
</dbReference>
<dbReference type="InterPro" id="IPR026816">
    <property type="entry name" value="Flavodoxin_dom"/>
</dbReference>
<protein>
    <recommendedName>
        <fullName evidence="1">Flavodoxin domain-containing protein</fullName>
    </recommendedName>
</protein>
<dbReference type="AlphaFoldDB" id="A0AB33JU78"/>
<dbReference type="Pfam" id="PF12724">
    <property type="entry name" value="Flavodoxin_5"/>
    <property type="match status" value="1"/>
</dbReference>
<name>A0AB33JU78_9ACTN</name>
<dbReference type="EMBL" id="AP035881">
    <property type="protein sequence ID" value="BFP44130.1"/>
    <property type="molecule type" value="Genomic_DNA"/>
</dbReference>
<accession>A0AB33JU78</accession>
<organism evidence="2">
    <name type="scientific">Kitasatospora sp. CMC57</name>
    <dbReference type="NCBI Taxonomy" id="3231513"/>
    <lineage>
        <taxon>Bacteria</taxon>
        <taxon>Bacillati</taxon>
        <taxon>Actinomycetota</taxon>
        <taxon>Actinomycetes</taxon>
        <taxon>Kitasatosporales</taxon>
        <taxon>Streptomycetaceae</taxon>
        <taxon>Kitasatospora</taxon>
    </lineage>
</organism>
<dbReference type="SUPFAM" id="SSF52218">
    <property type="entry name" value="Flavoproteins"/>
    <property type="match status" value="1"/>
</dbReference>
<evidence type="ECO:0000313" key="2">
    <source>
        <dbReference type="EMBL" id="BFP44130.1"/>
    </source>
</evidence>
<dbReference type="Gene3D" id="3.40.50.360">
    <property type="match status" value="1"/>
</dbReference>
<feature type="domain" description="Flavodoxin" evidence="1">
    <location>
        <begin position="5"/>
        <end position="150"/>
    </location>
</feature>
<dbReference type="InterPro" id="IPR029039">
    <property type="entry name" value="Flavoprotein-like_sf"/>
</dbReference>
<evidence type="ECO:0000259" key="1">
    <source>
        <dbReference type="Pfam" id="PF12724"/>
    </source>
</evidence>
<sequence length="180" mass="19730">MKVFVGYATAHGSTRGVAERIAAVLGRNGHQVVLGSLHRPTDPRGFDAVVLGSAVHDGKWLPEAVESVRRDADTLGRCRVWLYSVSLVGGRTSAVRPGVARRLRGLKARRGAELPTELRAALRPVDHHDFAGAVAPEHWPITGRLVFRMMGGRYGDHRDWAEIEDWADGIARTLREGLSE</sequence>
<gene>
    <name evidence="2" type="ORF">KCMC57_04980</name>
</gene>
<proteinExistence type="predicted"/>
<reference evidence="2" key="1">
    <citation type="submission" date="2024-07" db="EMBL/GenBank/DDBJ databases">
        <title>Complete genome sequences of cellulolytic bacteria, Kitasatospora sp. CMC57 and Streptomyces sp. CMC78, isolated from Japanese agricultural soil.</title>
        <authorList>
            <person name="Hashimoto T."/>
            <person name="Ito M."/>
            <person name="Iwamoto M."/>
            <person name="Fukahori D."/>
            <person name="Shoda T."/>
            <person name="Sakoda M."/>
            <person name="Morohoshi T."/>
            <person name="Mitsuboshi M."/>
            <person name="Nishizawa T."/>
        </authorList>
    </citation>
    <scope>NUCLEOTIDE SEQUENCE</scope>
    <source>
        <strain evidence="2">CMC57</strain>
    </source>
</reference>